<dbReference type="Proteomes" id="UP000250223">
    <property type="component" value="Unassembled WGS sequence"/>
</dbReference>
<dbReference type="EMBL" id="UAWC01000007">
    <property type="protein sequence ID" value="SQB34181.1"/>
    <property type="molecule type" value="Genomic_DNA"/>
</dbReference>
<accession>A0A2X2W860</accession>
<protein>
    <submittedName>
        <fullName evidence="1">Transposase DDE domain</fullName>
    </submittedName>
</protein>
<evidence type="ECO:0000313" key="2">
    <source>
        <dbReference type="Proteomes" id="UP000250223"/>
    </source>
</evidence>
<dbReference type="AlphaFoldDB" id="A0A2X2W860"/>
<sequence>MQYKSLKVKCKNMMNLKKTLDKNGINEINFTDKDARTVKFGAHQGTDVGYNIQAAVDPKNKLITTFEVINNSADQGQLYNLISKAKSIFDIESIESLADKGYFEPSDLKK</sequence>
<gene>
    <name evidence="1" type="ORF">NCTC13028_01075</name>
</gene>
<reference evidence="1 2" key="1">
    <citation type="submission" date="2018-06" db="EMBL/GenBank/DDBJ databases">
        <authorList>
            <consortium name="Pathogen Informatics"/>
            <person name="Doyle S."/>
        </authorList>
    </citation>
    <scope>NUCLEOTIDE SEQUENCE [LARGE SCALE GENOMIC DNA]</scope>
    <source>
        <strain evidence="1 2">NCTC13028</strain>
    </source>
</reference>
<evidence type="ECO:0000313" key="1">
    <source>
        <dbReference type="EMBL" id="SQB34181.1"/>
    </source>
</evidence>
<name>A0A2X2W860_CLOCO</name>
<dbReference type="PANTHER" id="PTHR33408">
    <property type="entry name" value="TRANSPOSASE"/>
    <property type="match status" value="1"/>
</dbReference>
<proteinExistence type="predicted"/>
<dbReference type="RefSeq" id="WP_111921386.1">
    <property type="nucleotide sequence ID" value="NZ_UAWC01000007.1"/>
</dbReference>
<organism evidence="1 2">
    <name type="scientific">Clostridium cochlearium</name>
    <dbReference type="NCBI Taxonomy" id="1494"/>
    <lineage>
        <taxon>Bacteria</taxon>
        <taxon>Bacillati</taxon>
        <taxon>Bacillota</taxon>
        <taxon>Clostridia</taxon>
        <taxon>Eubacteriales</taxon>
        <taxon>Clostridiaceae</taxon>
        <taxon>Clostridium</taxon>
    </lineage>
</organism>